<proteinExistence type="predicted"/>
<dbReference type="Pfam" id="PF00532">
    <property type="entry name" value="Peripla_BP_1"/>
    <property type="match status" value="1"/>
</dbReference>
<keyword evidence="3" id="KW-0804">Transcription</keyword>
<protein>
    <submittedName>
        <fullName evidence="5">LacI family transcriptional regulator</fullName>
    </submittedName>
</protein>
<dbReference type="InterPro" id="IPR000843">
    <property type="entry name" value="HTH_LacI"/>
</dbReference>
<dbReference type="PANTHER" id="PTHR30146:SF2">
    <property type="entry name" value="HTH-TYPE TRANSCRIPTIONAL REGULATOR GNTR"/>
    <property type="match status" value="1"/>
</dbReference>
<evidence type="ECO:0000256" key="2">
    <source>
        <dbReference type="ARBA" id="ARBA00023125"/>
    </source>
</evidence>
<dbReference type="InterPro" id="IPR001761">
    <property type="entry name" value="Peripla_BP/Lac1_sug-bd_dom"/>
</dbReference>
<gene>
    <name evidence="5" type="ORF">JANAI62_08900</name>
</gene>
<dbReference type="PROSITE" id="PS00356">
    <property type="entry name" value="HTH_LACI_1"/>
    <property type="match status" value="1"/>
</dbReference>
<evidence type="ECO:0000256" key="3">
    <source>
        <dbReference type="ARBA" id="ARBA00023163"/>
    </source>
</evidence>
<dbReference type="Proteomes" id="UP000786693">
    <property type="component" value="Unassembled WGS sequence"/>
</dbReference>
<evidence type="ECO:0000313" key="5">
    <source>
        <dbReference type="EMBL" id="GIT94267.1"/>
    </source>
</evidence>
<keyword evidence="6" id="KW-1185">Reference proteome</keyword>
<dbReference type="InterPro" id="IPR028082">
    <property type="entry name" value="Peripla_BP_I"/>
</dbReference>
<dbReference type="Gene3D" id="1.10.260.40">
    <property type="entry name" value="lambda repressor-like DNA-binding domains"/>
    <property type="match status" value="1"/>
</dbReference>
<dbReference type="Pfam" id="PF00356">
    <property type="entry name" value="LacI"/>
    <property type="match status" value="1"/>
</dbReference>
<dbReference type="InterPro" id="IPR010982">
    <property type="entry name" value="Lambda_DNA-bd_dom_sf"/>
</dbReference>
<dbReference type="EMBL" id="BPFH01000001">
    <property type="protein sequence ID" value="GIT94267.1"/>
    <property type="molecule type" value="Genomic_DNA"/>
</dbReference>
<dbReference type="CDD" id="cd01392">
    <property type="entry name" value="HTH_LacI"/>
    <property type="match status" value="1"/>
</dbReference>
<dbReference type="CDD" id="cd01575">
    <property type="entry name" value="PBP1_GntR"/>
    <property type="match status" value="1"/>
</dbReference>
<dbReference type="PROSITE" id="PS50932">
    <property type="entry name" value="HTH_LACI_2"/>
    <property type="match status" value="1"/>
</dbReference>
<dbReference type="RefSeq" id="WP_220747748.1">
    <property type="nucleotide sequence ID" value="NZ_BPFH01000001.1"/>
</dbReference>
<dbReference type="SUPFAM" id="SSF53822">
    <property type="entry name" value="Periplasmic binding protein-like I"/>
    <property type="match status" value="1"/>
</dbReference>
<accession>A0ABQ4NIM5</accession>
<evidence type="ECO:0000313" key="6">
    <source>
        <dbReference type="Proteomes" id="UP000786693"/>
    </source>
</evidence>
<dbReference type="SUPFAM" id="SSF47413">
    <property type="entry name" value="lambda repressor-like DNA-binding domains"/>
    <property type="match status" value="1"/>
</dbReference>
<evidence type="ECO:0000256" key="1">
    <source>
        <dbReference type="ARBA" id="ARBA00023015"/>
    </source>
</evidence>
<dbReference type="SMART" id="SM00354">
    <property type="entry name" value="HTH_LACI"/>
    <property type="match status" value="1"/>
</dbReference>
<sequence>MHDVAGAAGVSQMTVSRVLRGEGYVSQDVKKRVADAVADLGYIHNRLASVQRGMKNNMVGVILPTLKNTVFTDVLGGINDALAQLNMRPIFGVTEYSEAEEETLVRDMLAWQTCGLILPGLEHSDAVRRAVAQTEVRVAEIMDVEGPAISASFGISQQAAGTEMAEHLLSRGYRNIAYLGSQGGGDLRAAKRYGALKATLQAGGARIVNERIADAASSMPLGRALTEACLTQAPECDAIYFSNDDLAAGGLMHCLAAGVSVPEDVALAGFNGLPFLDALPRQITTTRTPRYEIGAQAARFVAGAVAGPERAHVLAADLVVGDTT</sequence>
<name>A0ABQ4NIM5_9RHOB</name>
<keyword evidence="1" id="KW-0805">Transcription regulation</keyword>
<dbReference type="PANTHER" id="PTHR30146">
    <property type="entry name" value="LACI-RELATED TRANSCRIPTIONAL REPRESSOR"/>
    <property type="match status" value="1"/>
</dbReference>
<comment type="caution">
    <text evidence="5">The sequence shown here is derived from an EMBL/GenBank/DDBJ whole genome shotgun (WGS) entry which is preliminary data.</text>
</comment>
<keyword evidence="2" id="KW-0238">DNA-binding</keyword>
<evidence type="ECO:0000259" key="4">
    <source>
        <dbReference type="PROSITE" id="PS50932"/>
    </source>
</evidence>
<dbReference type="Gene3D" id="3.40.50.2300">
    <property type="match status" value="2"/>
</dbReference>
<reference evidence="5 6" key="1">
    <citation type="submission" date="2021-05" db="EMBL/GenBank/DDBJ databases">
        <title>Bacteria Genome sequencing.</title>
        <authorList>
            <person name="Takabe Y."/>
            <person name="Nakajima Y."/>
            <person name="Suzuki S."/>
            <person name="Shiozaki T."/>
        </authorList>
    </citation>
    <scope>NUCLEOTIDE SEQUENCE [LARGE SCALE GENOMIC DNA]</scope>
    <source>
        <strain evidence="5 6">AI_62</strain>
    </source>
</reference>
<organism evidence="5 6">
    <name type="scientific">Jannaschia pagri</name>
    <dbReference type="NCBI Taxonomy" id="2829797"/>
    <lineage>
        <taxon>Bacteria</taxon>
        <taxon>Pseudomonadati</taxon>
        <taxon>Pseudomonadota</taxon>
        <taxon>Alphaproteobacteria</taxon>
        <taxon>Rhodobacterales</taxon>
        <taxon>Roseobacteraceae</taxon>
        <taxon>Jannaschia</taxon>
    </lineage>
</organism>
<feature type="domain" description="HTH lacI-type" evidence="4">
    <location>
        <begin position="1"/>
        <end position="53"/>
    </location>
</feature>